<reference evidence="1" key="1">
    <citation type="submission" date="2019-02" db="EMBL/GenBank/DDBJ databases">
        <authorList>
            <person name="Gruber-Vodicka R. H."/>
            <person name="Seah K. B. B."/>
        </authorList>
    </citation>
    <scope>NUCLEOTIDE SEQUENCE</scope>
    <source>
        <strain evidence="1">BECK_BZ199</strain>
    </source>
</reference>
<name>A0A450XQW1_9GAMM</name>
<dbReference type="EMBL" id="CAADFQ010000026">
    <property type="protein sequence ID" value="VFK31670.1"/>
    <property type="molecule type" value="Genomic_DNA"/>
</dbReference>
<dbReference type="AlphaFoldDB" id="A0A450XQW1"/>
<proteinExistence type="predicted"/>
<accession>A0A450XQW1</accession>
<evidence type="ECO:0000313" key="1">
    <source>
        <dbReference type="EMBL" id="VFK31670.1"/>
    </source>
</evidence>
<sequence length="120" mass="13880">MSLVLRPFYMVVCIKGLRQSLARFLDHFVQAPTREGLFRLEGCCHFDQIVCHFNGNVRYFERNGKSILRLRGRISPAGRDDNTFFVPWHFGFDIAELDRDDRCQGIITSTDTKTFGSINC</sequence>
<gene>
    <name evidence="1" type="ORF">BECKMB1821I_GA0114274_10264</name>
</gene>
<organism evidence="1">
    <name type="scientific">Candidatus Kentrum sp. MB</name>
    <dbReference type="NCBI Taxonomy" id="2138164"/>
    <lineage>
        <taxon>Bacteria</taxon>
        <taxon>Pseudomonadati</taxon>
        <taxon>Pseudomonadota</taxon>
        <taxon>Gammaproteobacteria</taxon>
        <taxon>Candidatus Kentrum</taxon>
    </lineage>
</organism>
<protein>
    <submittedName>
        <fullName evidence="1">Uncharacterized protein</fullName>
    </submittedName>
</protein>